<dbReference type="Proteomes" id="UP000032126">
    <property type="component" value="Segment"/>
</dbReference>
<evidence type="ECO:0000313" key="1">
    <source>
        <dbReference type="EMBL" id="AJK27422.1"/>
    </source>
</evidence>
<reference evidence="1 2" key="1">
    <citation type="submission" date="2014-10" db="EMBL/GenBank/DDBJ databases">
        <authorList>
            <person name="Franco-Moreira L.J."/>
            <person name="Acosta-Bonilla D."/>
            <person name="Alvarado-Vega D.L."/>
            <person name="Berrios-Pagan L.R."/>
            <person name="Burgos-Santana G."/>
            <person name="Collazo-Rodriguez B.J."/>
            <person name="Cordero-Bernard G."/>
            <person name="Cotto-Rosario A."/>
            <person name="Dominguez-Rodriguez E."/>
            <person name="Figueroa-Negron P."/>
            <person name="Huertas-de-Jesus N.A."/>
            <person name="Leon-Rivera A."/>
            <person name="Llavona-Cartagena I.G."/>
            <person name="Machin-Rivera R."/>
            <person name="Maldonado-Rodriguez J.M."/>
            <person name="Maldonado-Vazquez N."/>
            <person name="Melendez-Rodriguez N."/>
            <person name="Merced-Carire N.D."/>
            <person name="Mora-Marrero P.M."/>
            <person name="Negron-Cruz N."/>
            <person name="Nieves-Mendez L."/>
            <person name="Pereira-Torres T.N."/>
            <person name="Perez-Otero J."/>
            <person name="Ramos-Gonzalez J."/>
            <person name="Ramos-Rivera M."/>
            <person name="Reyes-Aponte A.J."/>
            <person name="Rivera-Burgos M."/>
            <person name="Rodriguez-Arriaga L."/>
            <person name="Sanchez-Collazo M."/>
            <person name="Soto-Diaz O.R."/>
            <person name="Suarez-Marquez A.M."/>
            <person name="Velazquez-Fernandez A.L."/>
            <person name="Vives-Matos I."/>
            <person name="Rubin M.R."/>
            <person name="Vazquez E."/>
            <person name="Wang X."/>
            <person name="Crowell R."/>
            <person name="Bostrom M.A."/>
            <person name="Burke M."/>
            <person name="Wright G.M."/>
            <person name="Gregory S.G."/>
            <person name="Colman S.D."/>
            <person name="Anders K.R."/>
            <person name="Braun M.A."/>
            <person name="Delesalle V.A."/>
            <person name="Hughes L.E."/>
            <person name="Ware V.C."/>
            <person name="Bradley K.W."/>
            <person name="Barker L.P."/>
            <person name="Asai D.J."/>
            <person name="Bowman C.A."/>
            <person name="Russell D.A."/>
            <person name="Pope W.H."/>
            <person name="Jacobs-Sera D."/>
            <person name="Hendrix R.W."/>
            <person name="Hatfull G.F."/>
        </authorList>
    </citation>
    <scope>NUCLEOTIDE SEQUENCE [LARGE SCALE GENOMIC DNA]</scope>
</reference>
<name>A0A0C5ADR9_9CAUD</name>
<dbReference type="RefSeq" id="YP_009212839.1">
    <property type="nucleotide sequence ID" value="NC_028947.1"/>
</dbReference>
<keyword evidence="2" id="KW-1185">Reference proteome</keyword>
<dbReference type="KEGG" id="vg:26639337"/>
<accession>A0A0C5ADR9</accession>
<dbReference type="OrthoDB" id="18091at10239"/>
<protein>
    <submittedName>
        <fullName evidence="1">Uncharacterized protein</fullName>
    </submittedName>
</protein>
<dbReference type="GeneID" id="26639337"/>
<proteinExistence type="predicted"/>
<organism evidence="1 2">
    <name type="scientific">Mycobacterium phage Kratio</name>
    <dbReference type="NCBI Taxonomy" id="1606763"/>
    <lineage>
        <taxon>Viruses</taxon>
        <taxon>Duplodnaviria</taxon>
        <taxon>Heunggongvirae</taxon>
        <taxon>Uroviricota</taxon>
        <taxon>Caudoviricetes</taxon>
        <taxon>Weiservirinae</taxon>
        <taxon>Kratiovirus</taxon>
        <taxon>Kratiovirus kratio</taxon>
    </lineage>
</organism>
<sequence length="291" mass="31835">MFKMIVQLHRRTEVTGHATIAEARERLARICSAANVRAEGDNTTGELIALTREGNDNPLVNWNYGAYLIVEVDADALVYVVEHADGVERFPSEAEARHFQTTIAPGSSRRVERAAVGMLDAGARVVDAGFAQRYGRDAARVGTILRKLDAPAGMVQVRWDADPLDADQIEDVENCWVEELAPVDVVDAPASTPAESYSTVIDTTSPEERVNGKLGHSALMPFGNQLVGRIDAWLQEHPGMHTPSRIARAVKADTHEAYMVLSWLDDRGMFVVGDGNGMRRRYGSKDGRPAA</sequence>
<dbReference type="EMBL" id="KM923971">
    <property type="protein sequence ID" value="AJK27422.1"/>
    <property type="molecule type" value="Genomic_DNA"/>
</dbReference>
<evidence type="ECO:0000313" key="2">
    <source>
        <dbReference type="Proteomes" id="UP000032126"/>
    </source>
</evidence>
<gene>
    <name evidence="1" type="ORF">PBI_KRATIO_93</name>
</gene>